<gene>
    <name evidence="1" type="ORF">NIES30_09430</name>
</gene>
<reference evidence="1 2" key="1">
    <citation type="submission" date="2016-11" db="EMBL/GenBank/DDBJ databases">
        <title>Draft Genome Sequences of Nine Cyanobacterial Strains from Diverse Habitats.</title>
        <authorList>
            <person name="Zhu T."/>
            <person name="Hou S."/>
            <person name="Lu X."/>
            <person name="Hess W.R."/>
        </authorList>
    </citation>
    <scope>NUCLEOTIDE SEQUENCE [LARGE SCALE GENOMIC DNA]</scope>
    <source>
        <strain evidence="1 2">NIES-30</strain>
    </source>
</reference>
<dbReference type="STRING" id="549789.NIES30_09430"/>
<accession>A0A1U7J766</accession>
<name>A0A1U7J766_9CYAN</name>
<dbReference type="Proteomes" id="UP000185557">
    <property type="component" value="Unassembled WGS sequence"/>
</dbReference>
<dbReference type="AlphaFoldDB" id="A0A1U7J766"/>
<evidence type="ECO:0000313" key="1">
    <source>
        <dbReference type="EMBL" id="OKH48747.1"/>
    </source>
</evidence>
<organism evidence="1 2">
    <name type="scientific">Phormidium tenue NIES-30</name>
    <dbReference type="NCBI Taxonomy" id="549789"/>
    <lineage>
        <taxon>Bacteria</taxon>
        <taxon>Bacillati</taxon>
        <taxon>Cyanobacteriota</taxon>
        <taxon>Cyanophyceae</taxon>
        <taxon>Oscillatoriophycideae</taxon>
        <taxon>Oscillatoriales</taxon>
        <taxon>Oscillatoriaceae</taxon>
        <taxon>Phormidium</taxon>
    </lineage>
</organism>
<dbReference type="OrthoDB" id="427009at2"/>
<sequence length="67" mass="7592">MAINCAVDCKDGCVLGNDCPNLKYTDEASKFISDTPLDKMLEMADEAVRRRMMERASRPPKWVLPED</sequence>
<protein>
    <submittedName>
        <fullName evidence="1">Uncharacterized protein</fullName>
    </submittedName>
</protein>
<evidence type="ECO:0000313" key="2">
    <source>
        <dbReference type="Proteomes" id="UP000185557"/>
    </source>
</evidence>
<dbReference type="RefSeq" id="WP_073608159.1">
    <property type="nucleotide sequence ID" value="NZ_MRCG01000005.1"/>
</dbReference>
<keyword evidence="2" id="KW-1185">Reference proteome</keyword>
<comment type="caution">
    <text evidence="1">The sequence shown here is derived from an EMBL/GenBank/DDBJ whole genome shotgun (WGS) entry which is preliminary data.</text>
</comment>
<proteinExistence type="predicted"/>
<dbReference type="EMBL" id="MRCG01000005">
    <property type="protein sequence ID" value="OKH48747.1"/>
    <property type="molecule type" value="Genomic_DNA"/>
</dbReference>